<evidence type="ECO:0000313" key="4">
    <source>
        <dbReference type="EMBL" id="EON75759.1"/>
    </source>
</evidence>
<comment type="caution">
    <text evidence="4">The sequence shown here is derived from an EMBL/GenBank/DDBJ whole genome shotgun (WGS) entry which is preliminary data.</text>
</comment>
<dbReference type="EMBL" id="AQHR01000097">
    <property type="protein sequence ID" value="EON75759.1"/>
    <property type="molecule type" value="Genomic_DNA"/>
</dbReference>
<name>R7ZP10_9BACT</name>
<dbReference type="InterPro" id="IPR013320">
    <property type="entry name" value="ConA-like_dom_sf"/>
</dbReference>
<dbReference type="InterPro" id="IPR022655">
    <property type="entry name" value="DUF1553"/>
</dbReference>
<feature type="domain" description="Cytochrome C Planctomycete-type" evidence="3">
    <location>
        <begin position="55"/>
        <end position="117"/>
    </location>
</feature>
<reference evidence="4 5" key="1">
    <citation type="submission" date="2013-02" db="EMBL/GenBank/DDBJ databases">
        <title>A novel strain isolated from Lonar lake, Maharashtra, India.</title>
        <authorList>
            <person name="Singh A."/>
        </authorList>
    </citation>
    <scope>NUCLEOTIDE SEQUENCE [LARGE SCALE GENOMIC DNA]</scope>
    <source>
        <strain evidence="4 5">AK24</strain>
    </source>
</reference>
<dbReference type="Gene3D" id="2.60.120.200">
    <property type="match status" value="1"/>
</dbReference>
<dbReference type="GO" id="GO:0004553">
    <property type="term" value="F:hydrolase activity, hydrolyzing O-glycosyl compounds"/>
    <property type="evidence" value="ECO:0007669"/>
    <property type="project" value="UniProtKB-ARBA"/>
</dbReference>
<organism evidence="4 5">
    <name type="scientific">Lunatimonas lonarensis</name>
    <dbReference type="NCBI Taxonomy" id="1232681"/>
    <lineage>
        <taxon>Bacteria</taxon>
        <taxon>Pseudomonadati</taxon>
        <taxon>Bacteroidota</taxon>
        <taxon>Cytophagia</taxon>
        <taxon>Cytophagales</taxon>
        <taxon>Cyclobacteriaceae</taxon>
    </lineage>
</organism>
<evidence type="ECO:0008006" key="6">
    <source>
        <dbReference type="Google" id="ProtNLM"/>
    </source>
</evidence>
<dbReference type="AlphaFoldDB" id="R7ZP10"/>
<evidence type="ECO:0000259" key="2">
    <source>
        <dbReference type="Pfam" id="PF07587"/>
    </source>
</evidence>
<proteinExistence type="predicted"/>
<dbReference type="Pfam" id="PF07583">
    <property type="entry name" value="PSCyt2"/>
    <property type="match status" value="1"/>
</dbReference>
<dbReference type="Pfam" id="PF07635">
    <property type="entry name" value="PSCyt1"/>
    <property type="match status" value="1"/>
</dbReference>
<dbReference type="Proteomes" id="UP000013909">
    <property type="component" value="Unassembled WGS sequence"/>
</dbReference>
<gene>
    <name evidence="4" type="ORF">ADIS_3791</name>
</gene>
<dbReference type="GO" id="GO:0020037">
    <property type="term" value="F:heme binding"/>
    <property type="evidence" value="ECO:0007669"/>
    <property type="project" value="InterPro"/>
</dbReference>
<keyword evidence="5" id="KW-1185">Reference proteome</keyword>
<evidence type="ECO:0000313" key="5">
    <source>
        <dbReference type="Proteomes" id="UP000013909"/>
    </source>
</evidence>
<dbReference type="PANTHER" id="PTHR35889">
    <property type="entry name" value="CYCLOINULO-OLIGOSACCHARIDE FRUCTANOTRANSFERASE-RELATED"/>
    <property type="match status" value="1"/>
</dbReference>
<dbReference type="InterPro" id="IPR011429">
    <property type="entry name" value="Cyt_c_Planctomycete-type"/>
</dbReference>
<evidence type="ECO:0000259" key="3">
    <source>
        <dbReference type="Pfam" id="PF07635"/>
    </source>
</evidence>
<protein>
    <recommendedName>
        <fullName evidence="6">Cytochrome c domain-containing protein</fullName>
    </recommendedName>
</protein>
<feature type="domain" description="DUF1553" evidence="2">
    <location>
        <begin position="767"/>
        <end position="1018"/>
    </location>
</feature>
<dbReference type="SUPFAM" id="SSF49899">
    <property type="entry name" value="Concanavalin A-like lectins/glucanases"/>
    <property type="match status" value="1"/>
</dbReference>
<dbReference type="InterPro" id="IPR036909">
    <property type="entry name" value="Cyt_c-like_dom_sf"/>
</dbReference>
<dbReference type="GO" id="GO:0009055">
    <property type="term" value="F:electron transfer activity"/>
    <property type="evidence" value="ECO:0007669"/>
    <property type="project" value="InterPro"/>
</dbReference>
<dbReference type="Pfam" id="PF13385">
    <property type="entry name" value="Laminin_G_3"/>
    <property type="match status" value="1"/>
</dbReference>
<feature type="domain" description="DUF1549" evidence="1">
    <location>
        <begin position="167"/>
        <end position="373"/>
    </location>
</feature>
<sequence>MPDTLMRNILTTLAIAFCFFSCGGKLPDEIRQAMDDLPEALDYNIHVKPILSDKCFACHGPDENTRHAGLRLDDAEAAFASLPESPGKVAIKPKRPFKSEMVWRILSDDPDFRMPTPESHLSLTDREKAILIRWIEEGAVYKKHWSFIPLATVPVPFPKNKTWGSNEIDRFVLSEMEIRGFHPSPEADKETLLRRISLDITGLPPTEEEMDAFLADNSPEAYEKQVDRLLASPHYGEKMALHWLDVARYADTHGYTVDRYRDMSLYRDWVIEAFNSNKPFDVFVTEQLAGDLLPNPSKEQLLATAFNRIHPQNMEGGIVDEEFRVEYVADRTNTLGKAFMALTLECARCHDHKYDPVSQKEYFELSSFFNQVDEAGQISWNDAMPVPTMLWTDDDKESLLRMLESDVEREQTKLNHVRREAEVPFATWLSQGEYQRLQAQEIPRGLKAHLDFDALPLTNTLNRGEKAFMESIELKNQTPALVSGRRSNAVKLNGDAWIRMEKSGVFSKSEPFSVSIWVNIPKERENGAIFHTGTGAVLYNRRGYHLYLKENRLELVLAHTAPYNAIIKETLDEVPKDQWINLAMTYDGSSSASGLHVFQNGKQLETKVAKDNLYKDILFGNSGQPGIQVGAVWRGRGLKNALADDLMVFDRKLTTLEVIQLADQQRFKELLSKDPTQLSKNEKEVLLDYFVHNHFPPFGQQVERLTEARRRQAAEVEPIQEVMVMQDMEPRRPTYLLVRGEYHAHGEEVFPGTPRSVLEMPDSLPKNRLGLAKWLLDKKHPLTSRVAVNRFWLYLFGRGLVATPGDFGNQGEMPSHPELLDWLSLDFMNSGWDVKALHKKILLSATYRQRSFASEELRERDPENIYLARGPSGRLPGEMIRDNALMASGLLNKKIGGPSVKPYQPEGLWRVNGGTYVEAKGDDLYRRSLYTFWKRSVPHPTTHIFDAPDRSESVAVRQETNTPLQALVLLNDPTFIEAARVLGAEMSTLPETHLAIQKAFRKVTGRSATDKELAILSELRESEYRKFQQAPEKAKGWVETGYYALSNTVDIPTLASHAVVASAIMNSDAAITKR</sequence>
<dbReference type="STRING" id="1232681.ADIS_3791"/>
<evidence type="ECO:0000259" key="1">
    <source>
        <dbReference type="Pfam" id="PF07583"/>
    </source>
</evidence>
<accession>R7ZP10</accession>
<dbReference type="InterPro" id="IPR011444">
    <property type="entry name" value="DUF1549"/>
</dbReference>
<dbReference type="PANTHER" id="PTHR35889:SF3">
    <property type="entry name" value="F-BOX DOMAIN-CONTAINING PROTEIN"/>
    <property type="match status" value="1"/>
</dbReference>
<dbReference type="Pfam" id="PF07587">
    <property type="entry name" value="PSD1"/>
    <property type="match status" value="1"/>
</dbReference>
<dbReference type="GO" id="GO:0005975">
    <property type="term" value="P:carbohydrate metabolic process"/>
    <property type="evidence" value="ECO:0007669"/>
    <property type="project" value="UniProtKB-ARBA"/>
</dbReference>
<dbReference type="PATRIC" id="fig|1288963.3.peg.3783"/>
<dbReference type="SUPFAM" id="SSF46626">
    <property type="entry name" value="Cytochrome c"/>
    <property type="match status" value="1"/>
</dbReference>